<keyword evidence="6" id="KW-1185">Reference proteome</keyword>
<name>A0A840RV17_9BURK</name>
<dbReference type="Proteomes" id="UP000571084">
    <property type="component" value="Unassembled WGS sequence"/>
</dbReference>
<feature type="binding site" evidence="1">
    <location>
        <position position="198"/>
    </location>
    <ligand>
        <name>ATP</name>
        <dbReference type="ChEBI" id="CHEBI:30616"/>
    </ligand>
</feature>
<gene>
    <name evidence="5" type="ORF">HNR39_004321</name>
</gene>
<dbReference type="GO" id="GO:0005524">
    <property type="term" value="F:ATP binding"/>
    <property type="evidence" value="ECO:0007669"/>
    <property type="project" value="UniProtKB-KW"/>
</dbReference>
<dbReference type="PANTHER" id="PTHR13504:SF38">
    <property type="entry name" value="FIDO DOMAIN-CONTAINING PROTEIN"/>
    <property type="match status" value="1"/>
</dbReference>
<dbReference type="AlphaFoldDB" id="A0A840RV17"/>
<feature type="domain" description="Fido" evidence="4">
    <location>
        <begin position="112"/>
        <end position="262"/>
    </location>
</feature>
<evidence type="ECO:0000256" key="1">
    <source>
        <dbReference type="PIRSR" id="PIRSR038925-1"/>
    </source>
</evidence>
<evidence type="ECO:0000256" key="3">
    <source>
        <dbReference type="PIRSR" id="PIRSR640198-2"/>
    </source>
</evidence>
<keyword evidence="1" id="KW-0547">Nucleotide-binding</keyword>
<accession>A0A840RV17</accession>
<dbReference type="PIRSF" id="PIRSF038925">
    <property type="entry name" value="AMP-prot_trans"/>
    <property type="match status" value="1"/>
</dbReference>
<proteinExistence type="predicted"/>
<organism evidence="5 6">
    <name type="scientific">Glaciimonas immobilis</name>
    <dbReference type="NCBI Taxonomy" id="728004"/>
    <lineage>
        <taxon>Bacteria</taxon>
        <taxon>Pseudomonadati</taxon>
        <taxon>Pseudomonadota</taxon>
        <taxon>Betaproteobacteria</taxon>
        <taxon>Burkholderiales</taxon>
        <taxon>Oxalobacteraceae</taxon>
        <taxon>Glaciimonas</taxon>
    </lineage>
</organism>
<dbReference type="InterPro" id="IPR026287">
    <property type="entry name" value="SoFic-like"/>
</dbReference>
<dbReference type="EMBL" id="JACHHQ010000015">
    <property type="protein sequence ID" value="MBB5202457.1"/>
    <property type="molecule type" value="Genomic_DNA"/>
</dbReference>
<reference evidence="5 6" key="1">
    <citation type="submission" date="2020-08" db="EMBL/GenBank/DDBJ databases">
        <title>Genomic Encyclopedia of Type Strains, Phase IV (KMG-IV): sequencing the most valuable type-strain genomes for metagenomic binning, comparative biology and taxonomic classification.</title>
        <authorList>
            <person name="Goeker M."/>
        </authorList>
    </citation>
    <scope>NUCLEOTIDE SEQUENCE [LARGE SCALE GENOMIC DNA]</scope>
    <source>
        <strain evidence="5 6">DSM 23240</strain>
    </source>
</reference>
<dbReference type="InterPro" id="IPR025758">
    <property type="entry name" value="Fic/DOC_N"/>
</dbReference>
<feature type="binding site" evidence="3">
    <location>
        <begin position="240"/>
        <end position="241"/>
    </location>
    <ligand>
        <name>ATP</name>
        <dbReference type="ChEBI" id="CHEBI:30616"/>
    </ligand>
</feature>
<evidence type="ECO:0000313" key="6">
    <source>
        <dbReference type="Proteomes" id="UP000571084"/>
    </source>
</evidence>
<feature type="binding site" evidence="1">
    <location>
        <position position="64"/>
    </location>
    <ligand>
        <name>ATP</name>
        <dbReference type="ChEBI" id="CHEBI:30616"/>
    </ligand>
</feature>
<evidence type="ECO:0000313" key="5">
    <source>
        <dbReference type="EMBL" id="MBB5202457.1"/>
    </source>
</evidence>
<dbReference type="Gene3D" id="1.10.3290.10">
    <property type="entry name" value="Fido-like domain"/>
    <property type="match status" value="1"/>
</dbReference>
<protein>
    <submittedName>
        <fullName evidence="5">Fic family protein</fullName>
    </submittedName>
</protein>
<dbReference type="SUPFAM" id="SSF140931">
    <property type="entry name" value="Fic-like"/>
    <property type="match status" value="1"/>
</dbReference>
<dbReference type="PANTHER" id="PTHR13504">
    <property type="entry name" value="FIDO DOMAIN-CONTAINING PROTEIN DDB_G0283145"/>
    <property type="match status" value="1"/>
</dbReference>
<keyword evidence="1" id="KW-0067">ATP-binding</keyword>
<evidence type="ECO:0000256" key="2">
    <source>
        <dbReference type="PIRSR" id="PIRSR640198-1"/>
    </source>
</evidence>
<feature type="active site" evidence="2">
    <location>
        <position position="198"/>
    </location>
</feature>
<dbReference type="RefSeq" id="WP_168057359.1">
    <property type="nucleotide sequence ID" value="NZ_JAAOZT010000018.1"/>
</dbReference>
<comment type="caution">
    <text evidence="5">The sequence shown here is derived from an EMBL/GenBank/DDBJ whole genome shotgun (WGS) entry which is preliminary data.</text>
</comment>
<feature type="binding site" evidence="1">
    <location>
        <position position="240"/>
    </location>
    <ligand>
        <name>ATP</name>
        <dbReference type="ChEBI" id="CHEBI:30616"/>
    </ligand>
</feature>
<dbReference type="InterPro" id="IPR036597">
    <property type="entry name" value="Fido-like_dom_sf"/>
</dbReference>
<dbReference type="Pfam" id="PF02661">
    <property type="entry name" value="Fic"/>
    <property type="match status" value="1"/>
</dbReference>
<sequence length="370" mass="41588">MARLPAIPPILPVGDLNWQKLMPLMSRANAALGRYDGLLRSLPNAAVLLSPITTNEAVLSSRIEGTQATLEEVLQQDGGVEIPPERQADMEEVKNYRSALFSAESAMEHRPISLSIIKELHQSLMQGVRGQDKTPGQFRIDQNWIGRPGCTMEEARFVPPNPIVLPQALDAWANYISTSEDDPVLQIAVVHAQFEILHPFKDGNGRIGRMLIPLLLFQRGLLSRPMFYLSEYLELHREEYYDRLLLITDQGDWQGWIEFFTKGVILQADTNLTKAQKILALYNDLKTRFIEATRSQYAVPALDAFFIKPIINSTDFAARSGIPTRFTSNASLKTLTDLGLIQLFREGAGRNPNIYVLSKLLNIAEGREVF</sequence>
<dbReference type="PROSITE" id="PS51459">
    <property type="entry name" value="FIDO"/>
    <property type="match status" value="1"/>
</dbReference>
<dbReference type="Pfam" id="PF13784">
    <property type="entry name" value="Fic_N"/>
    <property type="match status" value="1"/>
</dbReference>
<dbReference type="InterPro" id="IPR003812">
    <property type="entry name" value="Fido"/>
</dbReference>
<feature type="binding site" evidence="1">
    <location>
        <begin position="203"/>
        <end position="209"/>
    </location>
    <ligand>
        <name>ATP</name>
        <dbReference type="ChEBI" id="CHEBI:30616"/>
    </ligand>
</feature>
<dbReference type="InterPro" id="IPR040198">
    <property type="entry name" value="Fido_containing"/>
</dbReference>
<feature type="binding site" evidence="3">
    <location>
        <begin position="202"/>
        <end position="209"/>
    </location>
    <ligand>
        <name>ATP</name>
        <dbReference type="ChEBI" id="CHEBI:30616"/>
    </ligand>
</feature>
<evidence type="ECO:0000259" key="4">
    <source>
        <dbReference type="PROSITE" id="PS51459"/>
    </source>
</evidence>